<dbReference type="AlphaFoldDB" id="A0A9D2DS48"/>
<dbReference type="Pfam" id="PF02288">
    <property type="entry name" value="Dehydratase_MU"/>
    <property type="match status" value="1"/>
</dbReference>
<dbReference type="EMBL" id="DXBU01000055">
    <property type="protein sequence ID" value="HIZ21984.1"/>
    <property type="molecule type" value="Genomic_DNA"/>
</dbReference>
<proteinExistence type="predicted"/>
<dbReference type="SUPFAM" id="SSF52968">
    <property type="entry name" value="B12-dependent dehydatase associated subunit"/>
    <property type="match status" value="1"/>
</dbReference>
<reference evidence="1" key="1">
    <citation type="journal article" date="2021" name="PeerJ">
        <title>Extensive microbial diversity within the chicken gut microbiome revealed by metagenomics and culture.</title>
        <authorList>
            <person name="Gilroy R."/>
            <person name="Ravi A."/>
            <person name="Getino M."/>
            <person name="Pursley I."/>
            <person name="Horton D.L."/>
            <person name="Alikhan N.F."/>
            <person name="Baker D."/>
            <person name="Gharbi K."/>
            <person name="Hall N."/>
            <person name="Watson M."/>
            <person name="Adriaenssens E.M."/>
            <person name="Foster-Nyarko E."/>
            <person name="Jarju S."/>
            <person name="Secka A."/>
            <person name="Antonio M."/>
            <person name="Oren A."/>
            <person name="Chaudhuri R.R."/>
            <person name="La Ragione R."/>
            <person name="Hildebrand F."/>
            <person name="Pallen M.J."/>
        </authorList>
    </citation>
    <scope>NUCLEOTIDE SEQUENCE</scope>
    <source>
        <strain evidence="1">14324</strain>
    </source>
</reference>
<reference evidence="1" key="2">
    <citation type="submission" date="2021-04" db="EMBL/GenBank/DDBJ databases">
        <authorList>
            <person name="Gilroy R."/>
        </authorList>
    </citation>
    <scope>NUCLEOTIDE SEQUENCE</scope>
    <source>
        <strain evidence="1">14324</strain>
    </source>
</reference>
<organism evidence="1 2">
    <name type="scientific">Candidatus Blautia faecigallinarum</name>
    <dbReference type="NCBI Taxonomy" id="2838488"/>
    <lineage>
        <taxon>Bacteria</taxon>
        <taxon>Bacillati</taxon>
        <taxon>Bacillota</taxon>
        <taxon>Clostridia</taxon>
        <taxon>Lachnospirales</taxon>
        <taxon>Lachnospiraceae</taxon>
        <taxon>Blautia</taxon>
    </lineage>
</organism>
<name>A0A9D2DS48_9FIRM</name>
<dbReference type="InterPro" id="IPR003208">
    <property type="entry name" value="Dehydtase/Dehydtase_re"/>
</dbReference>
<dbReference type="Gene3D" id="3.40.50.10150">
    <property type="entry name" value="B12-dependent dehydatase associated subunit"/>
    <property type="match status" value="1"/>
</dbReference>
<dbReference type="Proteomes" id="UP000824041">
    <property type="component" value="Unassembled WGS sequence"/>
</dbReference>
<sequence>MVINRPTIIIYCKDADKDLLREVCAGIEEEGVLYQTEEREGDLDSLAFDAAKESMLGSGVGILGKRLAMQMEHVPKGKNVFELDSPAFWQCRNLGANSARAIKKMPFKPVMGDEPL</sequence>
<evidence type="ECO:0000313" key="2">
    <source>
        <dbReference type="Proteomes" id="UP000824041"/>
    </source>
</evidence>
<gene>
    <name evidence="1" type="ORF">IAA21_04180</name>
</gene>
<evidence type="ECO:0000313" key="1">
    <source>
        <dbReference type="EMBL" id="HIZ21984.1"/>
    </source>
</evidence>
<accession>A0A9D2DS48</accession>
<dbReference type="InterPro" id="IPR010254">
    <property type="entry name" value="B12-dep_deHydtase_bsu"/>
</dbReference>
<protein>
    <submittedName>
        <fullName evidence="1">Glycerol dehydratase reactivase beta/small subunit family protein</fullName>
    </submittedName>
</protein>
<comment type="caution">
    <text evidence="1">The sequence shown here is derived from an EMBL/GenBank/DDBJ whole genome shotgun (WGS) entry which is preliminary data.</text>
</comment>